<accession>A0A3N4M4S3</accession>
<dbReference type="SUPFAM" id="SSF49299">
    <property type="entry name" value="PKD domain"/>
    <property type="match status" value="10"/>
</dbReference>
<evidence type="ECO:0000259" key="2">
    <source>
        <dbReference type="SMART" id="SM00089"/>
    </source>
</evidence>
<feature type="domain" description="PKD/Chitinase" evidence="2">
    <location>
        <begin position="914"/>
        <end position="1011"/>
    </location>
</feature>
<feature type="signal peptide" evidence="1">
    <location>
        <begin position="1"/>
        <end position="28"/>
    </location>
</feature>
<dbReference type="InterPro" id="IPR022409">
    <property type="entry name" value="PKD/Chitinase_dom"/>
</dbReference>
<dbReference type="SMART" id="SM00089">
    <property type="entry name" value="PKD"/>
    <property type="match status" value="10"/>
</dbReference>
<dbReference type="CDD" id="cd00146">
    <property type="entry name" value="PKD"/>
    <property type="match status" value="1"/>
</dbReference>
<protein>
    <submittedName>
        <fullName evidence="3">T9SS C-terminal target domain-containing protein</fullName>
    </submittedName>
</protein>
<feature type="domain" description="PKD/Chitinase" evidence="2">
    <location>
        <begin position="284"/>
        <end position="374"/>
    </location>
</feature>
<dbReference type="GO" id="GO:0016020">
    <property type="term" value="C:membrane"/>
    <property type="evidence" value="ECO:0007669"/>
    <property type="project" value="TreeGrafter"/>
</dbReference>
<dbReference type="NCBIfam" id="NF041518">
    <property type="entry name" value="choice_anch_Q"/>
    <property type="match status" value="1"/>
</dbReference>
<feature type="domain" description="PKD/Chitinase" evidence="2">
    <location>
        <begin position="1111"/>
        <end position="1199"/>
    </location>
</feature>
<dbReference type="Proteomes" id="UP000279089">
    <property type="component" value="Unassembled WGS sequence"/>
</dbReference>
<feature type="domain" description="PKD/Chitinase" evidence="2">
    <location>
        <begin position="1579"/>
        <end position="1674"/>
    </location>
</feature>
<organism evidence="3 4">
    <name type="scientific">Chitinophaga barathri</name>
    <dbReference type="NCBI Taxonomy" id="1647451"/>
    <lineage>
        <taxon>Bacteria</taxon>
        <taxon>Pseudomonadati</taxon>
        <taxon>Bacteroidota</taxon>
        <taxon>Chitinophagia</taxon>
        <taxon>Chitinophagales</taxon>
        <taxon>Chitinophagaceae</taxon>
        <taxon>Chitinophaga</taxon>
    </lineage>
</organism>
<comment type="caution">
    <text evidence="3">The sequence shown here is derived from an EMBL/GenBank/DDBJ whole genome shotgun (WGS) entry which is preliminary data.</text>
</comment>
<dbReference type="Gene3D" id="2.160.20.10">
    <property type="entry name" value="Single-stranded right-handed beta-helix, Pectin lyase-like"/>
    <property type="match status" value="1"/>
</dbReference>
<dbReference type="InterPro" id="IPR035986">
    <property type="entry name" value="PKD_dom_sf"/>
</dbReference>
<proteinExistence type="predicted"/>
<keyword evidence="1" id="KW-0732">Signal</keyword>
<name>A0A3N4M4S3_9BACT</name>
<dbReference type="Pfam" id="PF18962">
    <property type="entry name" value="Por_Secre_tail"/>
    <property type="match status" value="1"/>
</dbReference>
<keyword evidence="4" id="KW-1185">Reference proteome</keyword>
<feature type="domain" description="PKD/Chitinase" evidence="2">
    <location>
        <begin position="1205"/>
        <end position="1293"/>
    </location>
</feature>
<dbReference type="SUPFAM" id="SSF53474">
    <property type="entry name" value="alpha/beta-Hydrolases"/>
    <property type="match status" value="1"/>
</dbReference>
<dbReference type="InterPro" id="IPR029865">
    <property type="entry name" value="KIAA0319-like"/>
</dbReference>
<evidence type="ECO:0000256" key="1">
    <source>
        <dbReference type="SAM" id="SignalP"/>
    </source>
</evidence>
<feature type="domain" description="PKD/Chitinase" evidence="2">
    <location>
        <begin position="1299"/>
        <end position="1387"/>
    </location>
</feature>
<dbReference type="InterPro" id="IPR011050">
    <property type="entry name" value="Pectin_lyase_fold/virulence"/>
</dbReference>
<dbReference type="GO" id="GO:0031410">
    <property type="term" value="C:cytoplasmic vesicle"/>
    <property type="evidence" value="ECO:0007669"/>
    <property type="project" value="TreeGrafter"/>
</dbReference>
<reference evidence="4" key="1">
    <citation type="submission" date="2018-11" db="EMBL/GenBank/DDBJ databases">
        <title>Chitinophaga lutea sp.nov., isolate from arsenic contaminated soil.</title>
        <authorList>
            <person name="Zong Y."/>
        </authorList>
    </citation>
    <scope>NUCLEOTIDE SEQUENCE [LARGE SCALE GENOMIC DNA]</scope>
    <source>
        <strain evidence="4">YLT18</strain>
    </source>
</reference>
<evidence type="ECO:0000313" key="4">
    <source>
        <dbReference type="Proteomes" id="UP000279089"/>
    </source>
</evidence>
<sequence length="1764" mass="184640">MKNRTIVKAFNRVFLSALLFSYSCLCFAQGDQKAIQVKVNATGTTGAWLHLPADYNSTTEKYPLIIFIHGVGEGGTDVNKVLAQGLPKAIARGAKMEFTVGGKLYKFIVVSPQIAGGWASEAMIQNVMNDVKAKYRVDETRVYLTGLSAGGYGTWNYVASGKEYADNVAAIVPVSPAAIAVNKLDNFCNTVVAANVPVWQFSGGTSGDASFRGNMEKFETRYNSCNPTVKAISTVIAGGGHDANTWDKAYDATHTYNNPNIYEWMLQFKKGGVTPPPAANKPPVANAGTNVTVTLPVSSVSLNGSASADSDGNISAYRWAQVSGPATSTISPNTAARATASGLTVAGTYVFELTVTDNYNATAKARVTAVVQAAAIPPPVVNFVSNNISVTAPVTAVTLDGSRSSAPSSTISSYEWEKVSGPTGGAISSPTAAKTNITNPAVGNYVYSLTVTNAAGISSSGTVNVVVANTPPPAGGCHCSHTITPGPDGGIYSDGSKYNIQPGDTICVPAGKYPYAQFFNYSGTAEKPLVFINCGGIVQIGDGGKYGLIFNQCKFFKVTGSGTADKYGFVVDGRPNAIPLNAGLSMGKGCTDYEAERIEVSGASAGLLCKVNPDCDPATHYPNFKIRNVSLHDLYVHDIGGEGLYIGHTLPNPGEVTCTDGSVIMAAPPRIYNLKIYNVTTRNTGWDGIQVASAPEGVEIYNNDIYNYGTVNKGSQQAGIIMGGASSGLIYNNKVEKGTGSGIQIFGSGLTKVYDNIVIDAGWDGGTVGQDAIFADDRPITDGYVPLQVEIINNTIINARRHGVMILSSKGTTGKNNIVYNNLITKVGSPMTGDRAYINIMTGVDNKTSNNVLLTDIAAAEYKNVAGGDYSLLAGSQAIDKGIDARSFGVNLDFDGNARPFNNVFDAGAFEYTGGTAVNKPPVAKAGSDITITLPVTTASLDGSTSTDADGTIKSYNWAKISGGNGTITSPNASKTDVTGLAAGTYVFELTVTDDKDAFSQDRITVTVNPAANKLPVAKAGNDITITLPANVVEVNANASTDEDGTIQSYNWAKISGPAATIVSAGSAITVINGLVAGTYVFELTVTDDKNATAKDRITITVNPAGNKPPVAKAGNDITLTLPTDIAEVNGNASTDEDGTIQSYQWAKISGPAANIVSPGSAITIINHLSAGTYVFELTVTDDKNITAKDQVTIIVNPAANKPPVAEAGDDIVITLPTDAVDLDGRSSIDEDGTIRSYSWAKISGPAANIVSPASSLTTVNHLSAGTYVFELTVTDDKNTTAKDRITVTVNPSENIPPVARAGSDITVTLPANSAELNGSESTDEDGTVNTYSWTKISGPDVSIATPAAAVSSISGLEAGVYVFELRVTDDKGATATDQVTVIVNAADNKSPIARAGDDITIKLPVNSVQLNGTASTDEDGTINAYSWAKISGPAATITNANVSSTLVNGLTAGTYVFELTVRDDKNASSKDRVTVTVQSVDNKLPVANAGSDITIRLPENTADLNGAASRDEDGTVVSYHWEKISGPAASIATPGAAGTAINDLVAGTYVFELTVTDNDNATAKDRVTVNVLEANEPVNEAPIANAGPDREVNAVDEEFTLDGSASRDVDGSIERYQWEYVSGNQGIIILSPSSVTTKVRMGLAGGVHEFRLTVTDNKGQTASDLVRITVLRDSVPPAHDIVSISLYPNPATDFIQLKLNDPLPDNVVVNIFNTSGRLEQSMPFKKGDLIQQPIDISRLAKGFYLLQITNGKDLKEVRKFVKQ</sequence>
<feature type="domain" description="PKD/Chitinase" evidence="2">
    <location>
        <begin position="1393"/>
        <end position="1481"/>
    </location>
</feature>
<evidence type="ECO:0000313" key="3">
    <source>
        <dbReference type="EMBL" id="RPD38141.1"/>
    </source>
</evidence>
<feature type="domain" description="PKD/Chitinase" evidence="2">
    <location>
        <begin position="1017"/>
        <end position="1105"/>
    </location>
</feature>
<dbReference type="InterPro" id="IPR026444">
    <property type="entry name" value="Secre_tail"/>
</dbReference>
<dbReference type="Pfam" id="PF22352">
    <property type="entry name" value="K319L-like_PKD"/>
    <property type="match status" value="10"/>
</dbReference>
<feature type="chain" id="PRO_5018213654" evidence="1">
    <location>
        <begin position="29"/>
        <end position="1764"/>
    </location>
</feature>
<dbReference type="Pfam" id="PF13229">
    <property type="entry name" value="Beta_helix"/>
    <property type="match status" value="1"/>
</dbReference>
<dbReference type="InterPro" id="IPR006626">
    <property type="entry name" value="PbH1"/>
</dbReference>
<dbReference type="Gene3D" id="2.60.40.10">
    <property type="entry name" value="Immunoglobulins"/>
    <property type="match status" value="10"/>
</dbReference>
<dbReference type="PANTHER" id="PTHR46182">
    <property type="entry name" value="FI19480P1"/>
    <property type="match status" value="1"/>
</dbReference>
<dbReference type="SMART" id="SM00710">
    <property type="entry name" value="PbH1"/>
    <property type="match status" value="9"/>
</dbReference>
<dbReference type="NCBIfam" id="TIGR04183">
    <property type="entry name" value="Por_Secre_tail"/>
    <property type="match status" value="1"/>
</dbReference>
<dbReference type="PANTHER" id="PTHR46182:SF2">
    <property type="entry name" value="FI19480P1"/>
    <property type="match status" value="1"/>
</dbReference>
<dbReference type="InterPro" id="IPR029058">
    <property type="entry name" value="AB_hydrolase_fold"/>
</dbReference>
<dbReference type="Gene3D" id="3.40.50.1820">
    <property type="entry name" value="alpha/beta hydrolase"/>
    <property type="match status" value="1"/>
</dbReference>
<feature type="domain" description="PKD/Chitinase" evidence="2">
    <location>
        <begin position="1487"/>
        <end position="1575"/>
    </location>
</feature>
<gene>
    <name evidence="3" type="ORF">EG028_26120</name>
</gene>
<dbReference type="EMBL" id="RMBX01000017">
    <property type="protein sequence ID" value="RPD38141.1"/>
    <property type="molecule type" value="Genomic_DNA"/>
</dbReference>
<dbReference type="InterPro" id="IPR059226">
    <property type="entry name" value="Choice_anch_Q_dom"/>
</dbReference>
<dbReference type="PROSITE" id="PS51257">
    <property type="entry name" value="PROKAR_LIPOPROTEIN"/>
    <property type="match status" value="1"/>
</dbReference>
<feature type="domain" description="PKD/Chitinase" evidence="2">
    <location>
        <begin position="380"/>
        <end position="470"/>
    </location>
</feature>
<dbReference type="SUPFAM" id="SSF51126">
    <property type="entry name" value="Pectin lyase-like"/>
    <property type="match status" value="1"/>
</dbReference>
<dbReference type="InterPro" id="IPR039448">
    <property type="entry name" value="Beta_helix"/>
</dbReference>
<dbReference type="FunFam" id="2.60.40.10:FF:000257">
    <property type="entry name" value="Dyslexia-associated protein KIAA0319-like"/>
    <property type="match status" value="3"/>
</dbReference>
<dbReference type="InterPro" id="IPR013783">
    <property type="entry name" value="Ig-like_fold"/>
</dbReference>
<dbReference type="InterPro" id="IPR012334">
    <property type="entry name" value="Pectin_lyas_fold"/>
</dbReference>